<accession>A0AAZ3QEG5</accession>
<protein>
    <submittedName>
        <fullName evidence="3">Uncharacterized protein</fullName>
    </submittedName>
</protein>
<proteinExistence type="predicted"/>
<dbReference type="Ensembl" id="ENSOTST00005154615.1">
    <property type="protein sequence ID" value="ENSOTSP00005126938.1"/>
    <property type="gene ID" value="ENSOTSG00005034969.2"/>
</dbReference>
<keyword evidence="4" id="KW-1185">Reference proteome</keyword>
<dbReference type="GO" id="GO:0050853">
    <property type="term" value="P:B cell receptor signaling pathway"/>
    <property type="evidence" value="ECO:0007669"/>
    <property type="project" value="InterPro"/>
</dbReference>
<evidence type="ECO:0000256" key="1">
    <source>
        <dbReference type="SAM" id="MobiDB-lite"/>
    </source>
</evidence>
<reference evidence="3" key="3">
    <citation type="submission" date="2025-09" db="UniProtKB">
        <authorList>
            <consortium name="Ensembl"/>
        </authorList>
    </citation>
    <scope>IDENTIFICATION</scope>
</reference>
<dbReference type="GO" id="GO:0050852">
    <property type="term" value="P:T cell receptor signaling pathway"/>
    <property type="evidence" value="ECO:0007669"/>
    <property type="project" value="InterPro"/>
</dbReference>
<dbReference type="PANTHER" id="PTHR16322:SF2">
    <property type="entry name" value="TRANSLATION INITIATION FACTOR IF-2"/>
    <property type="match status" value="1"/>
</dbReference>
<keyword evidence="2" id="KW-0812">Transmembrane</keyword>
<keyword evidence="2" id="KW-0472">Membrane</keyword>
<feature type="transmembrane region" description="Helical" evidence="2">
    <location>
        <begin position="20"/>
        <end position="41"/>
    </location>
</feature>
<sequence>MASMQDGLNFTSPSYGKVLLLGAIAAASAFVVTILIVVLCVGCQRKGKTHNVSSEGGKHRLMDMSILKQSRLRSISKSDGEMNKLNCNGKKSSKKNRPASMDLLLLPSRRSNSDLRSGGRTLPQVPSGTGEEHTYSEVGQRSSPKRGPDNNLYAIPTPLPPLTQTGMG</sequence>
<dbReference type="Pfam" id="PF15332">
    <property type="entry name" value="LIME1"/>
    <property type="match status" value="1"/>
</dbReference>
<organism evidence="3 4">
    <name type="scientific">Oncorhynchus tshawytscha</name>
    <name type="common">Chinook salmon</name>
    <name type="synonym">Salmo tshawytscha</name>
    <dbReference type="NCBI Taxonomy" id="74940"/>
    <lineage>
        <taxon>Eukaryota</taxon>
        <taxon>Metazoa</taxon>
        <taxon>Chordata</taxon>
        <taxon>Craniata</taxon>
        <taxon>Vertebrata</taxon>
        <taxon>Euteleostomi</taxon>
        <taxon>Actinopterygii</taxon>
        <taxon>Neopterygii</taxon>
        <taxon>Teleostei</taxon>
        <taxon>Protacanthopterygii</taxon>
        <taxon>Salmoniformes</taxon>
        <taxon>Salmonidae</taxon>
        <taxon>Salmoninae</taxon>
        <taxon>Oncorhynchus</taxon>
    </lineage>
</organism>
<dbReference type="InterPro" id="IPR026072">
    <property type="entry name" value="Lime1"/>
</dbReference>
<evidence type="ECO:0000313" key="4">
    <source>
        <dbReference type="Proteomes" id="UP000694402"/>
    </source>
</evidence>
<gene>
    <name evidence="3" type="primary">LOC112221888</name>
</gene>
<dbReference type="Proteomes" id="UP000694402">
    <property type="component" value="Unassembled WGS sequence"/>
</dbReference>
<dbReference type="GO" id="GO:0005886">
    <property type="term" value="C:plasma membrane"/>
    <property type="evidence" value="ECO:0007669"/>
    <property type="project" value="InterPro"/>
</dbReference>
<dbReference type="PANTHER" id="PTHR16322">
    <property type="entry name" value="PHOSPHOPROTEIN ASSOCIATED WITH GLYCOSPHINGOLIPID-ENRICHED MICRODOMAINS 1"/>
    <property type="match status" value="1"/>
</dbReference>
<reference evidence="4" key="1">
    <citation type="journal article" date="2018" name="PLoS ONE">
        <title>Chinook salmon (Oncorhynchus tshawytscha) genome and transcriptome.</title>
        <authorList>
            <person name="Christensen K.A."/>
            <person name="Leong J.S."/>
            <person name="Sakhrani D."/>
            <person name="Biagi C.A."/>
            <person name="Minkley D.R."/>
            <person name="Withler R.E."/>
            <person name="Rondeau E.B."/>
            <person name="Koop B.F."/>
            <person name="Devlin R.H."/>
        </authorList>
    </citation>
    <scope>NUCLEOTIDE SEQUENCE [LARGE SCALE GENOMIC DNA]</scope>
</reference>
<reference evidence="3" key="2">
    <citation type="submission" date="2025-08" db="UniProtKB">
        <authorList>
            <consortium name="Ensembl"/>
        </authorList>
    </citation>
    <scope>IDENTIFICATION</scope>
</reference>
<dbReference type="GO" id="GO:0035556">
    <property type="term" value="P:intracellular signal transduction"/>
    <property type="evidence" value="ECO:0007669"/>
    <property type="project" value="InterPro"/>
</dbReference>
<dbReference type="AlphaFoldDB" id="A0AAZ3QEG5"/>
<evidence type="ECO:0000313" key="3">
    <source>
        <dbReference type="Ensembl" id="ENSOTSP00005126938.1"/>
    </source>
</evidence>
<evidence type="ECO:0000256" key="2">
    <source>
        <dbReference type="SAM" id="Phobius"/>
    </source>
</evidence>
<dbReference type="GO" id="GO:0045121">
    <property type="term" value="C:membrane raft"/>
    <property type="evidence" value="ECO:0007669"/>
    <property type="project" value="InterPro"/>
</dbReference>
<name>A0AAZ3QEG5_ONCTS</name>
<feature type="region of interest" description="Disordered" evidence="1">
    <location>
        <begin position="75"/>
        <end position="168"/>
    </location>
</feature>
<dbReference type="GO" id="GO:0050868">
    <property type="term" value="P:negative regulation of T cell activation"/>
    <property type="evidence" value="ECO:0007669"/>
    <property type="project" value="InterPro"/>
</dbReference>
<dbReference type="GeneTree" id="ENSGT00940000168127"/>
<dbReference type="InterPro" id="IPR032748">
    <property type="entry name" value="PAG"/>
</dbReference>
<keyword evidence="2" id="KW-1133">Transmembrane helix</keyword>